<dbReference type="OrthoDB" id="10543465at2759"/>
<organism evidence="1 2">
    <name type="scientific">Rhizoclosmatium globosum</name>
    <dbReference type="NCBI Taxonomy" id="329046"/>
    <lineage>
        <taxon>Eukaryota</taxon>
        <taxon>Fungi</taxon>
        <taxon>Fungi incertae sedis</taxon>
        <taxon>Chytridiomycota</taxon>
        <taxon>Chytridiomycota incertae sedis</taxon>
        <taxon>Chytridiomycetes</taxon>
        <taxon>Chytridiales</taxon>
        <taxon>Chytriomycetaceae</taxon>
        <taxon>Rhizoclosmatium</taxon>
    </lineage>
</organism>
<dbReference type="AlphaFoldDB" id="A0A1Y2BD40"/>
<reference evidence="1 2" key="1">
    <citation type="submission" date="2016-07" db="EMBL/GenBank/DDBJ databases">
        <title>Pervasive Adenine N6-methylation of Active Genes in Fungi.</title>
        <authorList>
            <consortium name="DOE Joint Genome Institute"/>
            <person name="Mondo S.J."/>
            <person name="Dannebaum R.O."/>
            <person name="Kuo R.C."/>
            <person name="Labutti K."/>
            <person name="Haridas S."/>
            <person name="Kuo A."/>
            <person name="Salamov A."/>
            <person name="Ahrendt S.R."/>
            <person name="Lipzen A."/>
            <person name="Sullivan W."/>
            <person name="Andreopoulos W.B."/>
            <person name="Clum A."/>
            <person name="Lindquist E."/>
            <person name="Daum C."/>
            <person name="Ramamoorthy G.K."/>
            <person name="Gryganskyi A."/>
            <person name="Culley D."/>
            <person name="Magnuson J.K."/>
            <person name="James T.Y."/>
            <person name="O'Malley M.A."/>
            <person name="Stajich J.E."/>
            <person name="Spatafora J.W."/>
            <person name="Visel A."/>
            <person name="Grigoriev I.V."/>
        </authorList>
    </citation>
    <scope>NUCLEOTIDE SEQUENCE [LARGE SCALE GENOMIC DNA]</scope>
    <source>
        <strain evidence="1 2">JEL800</strain>
    </source>
</reference>
<name>A0A1Y2BD40_9FUNG</name>
<sequence length="186" mass="21277">MTSEHIEIQDGKQVVIKTTTTRTITSRKQYSRKLIDENGTVSDVLEVRGITPYLPAVLPYSNTYALFLLLGFEVVKVRSCSISSHSPSLQYKKETTNICILAHPTTGLRIHLFPAPDDYDPKTDATQVSFTVSRLTRVHRLICNNLRNWVDDNFPKPRAMKWGGNQWTIVDPSSGLRVHFYEYYVE</sequence>
<evidence type="ECO:0000313" key="2">
    <source>
        <dbReference type="Proteomes" id="UP000193642"/>
    </source>
</evidence>
<dbReference type="EMBL" id="MCGO01000071">
    <property type="protein sequence ID" value="ORY32407.1"/>
    <property type="molecule type" value="Genomic_DNA"/>
</dbReference>
<protein>
    <submittedName>
        <fullName evidence="1">Uncharacterized protein</fullName>
    </submittedName>
</protein>
<comment type="caution">
    <text evidence="1">The sequence shown here is derived from an EMBL/GenBank/DDBJ whole genome shotgun (WGS) entry which is preliminary data.</text>
</comment>
<proteinExistence type="predicted"/>
<accession>A0A1Y2BD40</accession>
<gene>
    <name evidence="1" type="ORF">BCR33DRAFT_771412</name>
</gene>
<dbReference type="Proteomes" id="UP000193642">
    <property type="component" value="Unassembled WGS sequence"/>
</dbReference>
<keyword evidence="2" id="KW-1185">Reference proteome</keyword>
<evidence type="ECO:0000313" key="1">
    <source>
        <dbReference type="EMBL" id="ORY32407.1"/>
    </source>
</evidence>